<dbReference type="PANTHER" id="PTHR14336">
    <property type="entry name" value="TANDEM PH DOMAIN CONTAINING PROTEIN"/>
    <property type="match status" value="1"/>
</dbReference>
<dbReference type="Proteomes" id="UP001281761">
    <property type="component" value="Unassembled WGS sequence"/>
</dbReference>
<feature type="region of interest" description="Disordered" evidence="1">
    <location>
        <begin position="220"/>
        <end position="257"/>
    </location>
</feature>
<dbReference type="SMART" id="SM00233">
    <property type="entry name" value="PH"/>
    <property type="match status" value="2"/>
</dbReference>
<sequence length="292" mass="32886">MSHQGWILKEGGSGIFTNWKRRWAVLDPSTGNLNYYEKEDVTTQPLGVVLIRGSFITECDKKTKKKDNVFVITSAGRTFFAQAESKEDMDTWISKLHQVASSVETVNKKEDKEQGVSDSTSLFAGWLTKEAGSGGKWRKRWFILRPKDLSYYKEKTSTEAQGSVDIRGAKILTSSDLNSDKPYLFHLETVAEGSRTYHLEARNAAEYQFWIDKLQDAISRHGDPQNGGGSNSNQLDDVNAYPESDDETGKARDDSTGQKEFYLGEEVHANAILKKINAVVNEVLEGWEYTIH</sequence>
<dbReference type="PROSITE" id="PS50003">
    <property type="entry name" value="PH_DOMAIN"/>
    <property type="match status" value="2"/>
</dbReference>
<name>A0ABQ9YKH9_9EUKA</name>
<evidence type="ECO:0000259" key="2">
    <source>
        <dbReference type="PROSITE" id="PS50003"/>
    </source>
</evidence>
<dbReference type="SUPFAM" id="SSF50729">
    <property type="entry name" value="PH domain-like"/>
    <property type="match status" value="2"/>
</dbReference>
<reference evidence="3 4" key="1">
    <citation type="journal article" date="2022" name="bioRxiv">
        <title>Genomics of Preaxostyla Flagellates Illuminates Evolutionary Transitions and the Path Towards Mitochondrial Loss.</title>
        <authorList>
            <person name="Novak L.V.F."/>
            <person name="Treitli S.C."/>
            <person name="Pyrih J."/>
            <person name="Halakuc P."/>
            <person name="Pipaliya S.V."/>
            <person name="Vacek V."/>
            <person name="Brzon O."/>
            <person name="Soukal P."/>
            <person name="Eme L."/>
            <person name="Dacks J.B."/>
            <person name="Karnkowska A."/>
            <person name="Elias M."/>
            <person name="Hampl V."/>
        </authorList>
    </citation>
    <scope>NUCLEOTIDE SEQUENCE [LARGE SCALE GENOMIC DNA]</scope>
    <source>
        <strain evidence="3">NAU3</strain>
        <tissue evidence="3">Gut</tissue>
    </source>
</reference>
<dbReference type="PANTHER" id="PTHR14336:SF8">
    <property type="entry name" value="PROTEIN OPY1"/>
    <property type="match status" value="1"/>
</dbReference>
<dbReference type="InterPro" id="IPR011993">
    <property type="entry name" value="PH-like_dom_sf"/>
</dbReference>
<protein>
    <submittedName>
        <fullName evidence="3">PH domain containing protein</fullName>
    </submittedName>
</protein>
<gene>
    <name evidence="3" type="ORF">BLNAU_789</name>
</gene>
<proteinExistence type="predicted"/>
<comment type="caution">
    <text evidence="3">The sequence shown here is derived from an EMBL/GenBank/DDBJ whole genome shotgun (WGS) entry which is preliminary data.</text>
</comment>
<accession>A0ABQ9YKH9</accession>
<dbReference type="InterPro" id="IPR001849">
    <property type="entry name" value="PH_domain"/>
</dbReference>
<dbReference type="Gene3D" id="2.30.29.30">
    <property type="entry name" value="Pleckstrin-homology domain (PH domain)/Phosphotyrosine-binding domain (PTB)"/>
    <property type="match status" value="2"/>
</dbReference>
<dbReference type="InterPro" id="IPR051707">
    <property type="entry name" value="PI-Interact_SigTrans_Reg"/>
</dbReference>
<evidence type="ECO:0000313" key="4">
    <source>
        <dbReference type="Proteomes" id="UP001281761"/>
    </source>
</evidence>
<feature type="domain" description="PH" evidence="2">
    <location>
        <begin position="1"/>
        <end position="101"/>
    </location>
</feature>
<evidence type="ECO:0000313" key="3">
    <source>
        <dbReference type="EMBL" id="KAK2964258.1"/>
    </source>
</evidence>
<feature type="domain" description="PH" evidence="2">
    <location>
        <begin position="120"/>
        <end position="219"/>
    </location>
</feature>
<dbReference type="Pfam" id="PF00169">
    <property type="entry name" value="PH"/>
    <property type="match status" value="2"/>
</dbReference>
<feature type="compositionally biased region" description="Basic and acidic residues" evidence="1">
    <location>
        <begin position="247"/>
        <end position="257"/>
    </location>
</feature>
<dbReference type="EMBL" id="JARBJD010000003">
    <property type="protein sequence ID" value="KAK2964258.1"/>
    <property type="molecule type" value="Genomic_DNA"/>
</dbReference>
<evidence type="ECO:0000256" key="1">
    <source>
        <dbReference type="SAM" id="MobiDB-lite"/>
    </source>
</evidence>
<organism evidence="3 4">
    <name type="scientific">Blattamonas nauphoetae</name>
    <dbReference type="NCBI Taxonomy" id="2049346"/>
    <lineage>
        <taxon>Eukaryota</taxon>
        <taxon>Metamonada</taxon>
        <taxon>Preaxostyla</taxon>
        <taxon>Oxymonadida</taxon>
        <taxon>Blattamonas</taxon>
    </lineage>
</organism>
<keyword evidence="4" id="KW-1185">Reference proteome</keyword>